<feature type="compositionally biased region" description="Basic and acidic residues" evidence="12">
    <location>
        <begin position="292"/>
        <end position="311"/>
    </location>
</feature>
<keyword evidence="10" id="KW-0539">Nucleus</keyword>
<keyword evidence="17" id="KW-1185">Reference proteome</keyword>
<feature type="region of interest" description="Disordered" evidence="12">
    <location>
        <begin position="292"/>
        <end position="434"/>
    </location>
</feature>
<feature type="compositionally biased region" description="Basic and acidic residues" evidence="12">
    <location>
        <begin position="543"/>
        <end position="554"/>
    </location>
</feature>
<evidence type="ECO:0000256" key="4">
    <source>
        <dbReference type="ARBA" id="ARBA00017805"/>
    </source>
</evidence>
<dbReference type="Proteomes" id="UP001296104">
    <property type="component" value="Unassembled WGS sequence"/>
</dbReference>
<feature type="region of interest" description="Disordered" evidence="12">
    <location>
        <begin position="170"/>
        <end position="229"/>
    </location>
</feature>
<keyword evidence="8" id="KW-0010">Activator</keyword>
<dbReference type="InterPro" id="IPR039595">
    <property type="entry name" value="TE2IP/Rap1"/>
</dbReference>
<name>A0AAI8YXT9_9PEZI</name>
<comment type="similarity">
    <text evidence="3">Belongs to the RAP1 family.</text>
</comment>
<dbReference type="EMBL" id="CAVMBE010000021">
    <property type="protein sequence ID" value="CAK3995921.1"/>
    <property type="molecule type" value="Genomic_DNA"/>
</dbReference>
<dbReference type="InterPro" id="IPR001357">
    <property type="entry name" value="BRCT_dom"/>
</dbReference>
<dbReference type="CDD" id="cd11655">
    <property type="entry name" value="rap1_myb-like"/>
    <property type="match status" value="1"/>
</dbReference>
<feature type="compositionally biased region" description="Acidic residues" evidence="12">
    <location>
        <begin position="787"/>
        <end position="802"/>
    </location>
</feature>
<evidence type="ECO:0000256" key="1">
    <source>
        <dbReference type="ARBA" id="ARBA00004123"/>
    </source>
</evidence>
<evidence type="ECO:0000256" key="7">
    <source>
        <dbReference type="ARBA" id="ARBA00023015"/>
    </source>
</evidence>
<keyword evidence="5" id="KW-0158">Chromosome</keyword>
<evidence type="ECO:0000259" key="13">
    <source>
        <dbReference type="Pfam" id="PF08914"/>
    </source>
</evidence>
<evidence type="ECO:0000313" key="17">
    <source>
        <dbReference type="Proteomes" id="UP001296104"/>
    </source>
</evidence>
<feature type="compositionally biased region" description="Basic and acidic residues" evidence="12">
    <location>
        <begin position="834"/>
        <end position="847"/>
    </location>
</feature>
<dbReference type="GO" id="GO:0042162">
    <property type="term" value="F:telomeric DNA binding"/>
    <property type="evidence" value="ECO:0007669"/>
    <property type="project" value="TreeGrafter"/>
</dbReference>
<dbReference type="GO" id="GO:0031848">
    <property type="term" value="P:protection from non-homologous end joining at telomere"/>
    <property type="evidence" value="ECO:0007669"/>
    <property type="project" value="TreeGrafter"/>
</dbReference>
<evidence type="ECO:0000256" key="2">
    <source>
        <dbReference type="ARBA" id="ARBA00004574"/>
    </source>
</evidence>
<proteinExistence type="inferred from homology"/>
<evidence type="ECO:0000256" key="12">
    <source>
        <dbReference type="SAM" id="MobiDB-lite"/>
    </source>
</evidence>
<feature type="domain" description="BRCT" evidence="15">
    <location>
        <begin position="21"/>
        <end position="90"/>
    </location>
</feature>
<evidence type="ECO:0000256" key="6">
    <source>
        <dbReference type="ARBA" id="ARBA00022895"/>
    </source>
</evidence>
<gene>
    <name evidence="16" type="ORF">LECACI_7A004063</name>
</gene>
<feature type="domain" description="TRF2-interacting telomeric protein/Rap1 C-terminal" evidence="14">
    <location>
        <begin position="1072"/>
        <end position="1153"/>
    </location>
</feature>
<comment type="caution">
    <text evidence="16">The sequence shown here is derived from an EMBL/GenBank/DDBJ whole genome shotgun (WGS) entry which is preliminary data.</text>
</comment>
<feature type="region of interest" description="Disordered" evidence="12">
    <location>
        <begin position="679"/>
        <end position="710"/>
    </location>
</feature>
<evidence type="ECO:0000256" key="10">
    <source>
        <dbReference type="ARBA" id="ARBA00023242"/>
    </source>
</evidence>
<evidence type="ECO:0000256" key="9">
    <source>
        <dbReference type="ARBA" id="ARBA00023163"/>
    </source>
</evidence>
<dbReference type="Gene3D" id="1.10.10.60">
    <property type="entry name" value="Homeodomain-like"/>
    <property type="match status" value="1"/>
</dbReference>
<feature type="compositionally biased region" description="Low complexity" evidence="12">
    <location>
        <begin position="946"/>
        <end position="960"/>
    </location>
</feature>
<feature type="compositionally biased region" description="Acidic residues" evidence="12">
    <location>
        <begin position="904"/>
        <end position="929"/>
    </location>
</feature>
<dbReference type="Pfam" id="PF11626">
    <property type="entry name" value="Rap1_C"/>
    <property type="match status" value="1"/>
</dbReference>
<keyword evidence="9" id="KW-0804">Transcription</keyword>
<dbReference type="Gene3D" id="1.10.10.2170">
    <property type="match status" value="1"/>
</dbReference>
<feature type="region of interest" description="Disordered" evidence="12">
    <location>
        <begin position="454"/>
        <end position="562"/>
    </location>
</feature>
<evidence type="ECO:0000256" key="3">
    <source>
        <dbReference type="ARBA" id="ARBA00010467"/>
    </source>
</evidence>
<keyword evidence="6" id="KW-0779">Telomere</keyword>
<accession>A0AAI8YXT9</accession>
<feature type="compositionally biased region" description="Polar residues" evidence="12">
    <location>
        <begin position="419"/>
        <end position="434"/>
    </location>
</feature>
<dbReference type="Pfam" id="PF08914">
    <property type="entry name" value="Myb_Rap1"/>
    <property type="match status" value="1"/>
</dbReference>
<dbReference type="PANTHER" id="PTHR16466:SF6">
    <property type="entry name" value="TELOMERIC REPEAT-BINDING FACTOR 2-INTERACTING PROTEIN 1"/>
    <property type="match status" value="1"/>
</dbReference>
<feature type="compositionally biased region" description="Polar residues" evidence="12">
    <location>
        <begin position="848"/>
        <end position="866"/>
    </location>
</feature>
<feature type="region of interest" description="Disordered" evidence="12">
    <location>
        <begin position="787"/>
        <end position="1065"/>
    </location>
</feature>
<organism evidence="16 17">
    <name type="scientific">Lecanosticta acicola</name>
    <dbReference type="NCBI Taxonomy" id="111012"/>
    <lineage>
        <taxon>Eukaryota</taxon>
        <taxon>Fungi</taxon>
        <taxon>Dikarya</taxon>
        <taxon>Ascomycota</taxon>
        <taxon>Pezizomycotina</taxon>
        <taxon>Dothideomycetes</taxon>
        <taxon>Dothideomycetidae</taxon>
        <taxon>Mycosphaerellales</taxon>
        <taxon>Mycosphaerellaceae</taxon>
        <taxon>Lecanosticta</taxon>
    </lineage>
</organism>
<dbReference type="SUPFAM" id="SSF46689">
    <property type="entry name" value="Homeodomain-like"/>
    <property type="match status" value="1"/>
</dbReference>
<feature type="compositionally biased region" description="Polar residues" evidence="12">
    <location>
        <begin position="1046"/>
        <end position="1063"/>
    </location>
</feature>
<dbReference type="GO" id="GO:0070187">
    <property type="term" value="C:shelterin complex"/>
    <property type="evidence" value="ECO:0007669"/>
    <property type="project" value="TreeGrafter"/>
</dbReference>
<evidence type="ECO:0000313" key="16">
    <source>
        <dbReference type="EMBL" id="CAK3995921.1"/>
    </source>
</evidence>
<evidence type="ECO:0000259" key="14">
    <source>
        <dbReference type="Pfam" id="PF11626"/>
    </source>
</evidence>
<dbReference type="InterPro" id="IPR021661">
    <property type="entry name" value="Rap1_C"/>
</dbReference>
<feature type="compositionally biased region" description="Basic and acidic residues" evidence="12">
    <location>
        <begin position="348"/>
        <end position="361"/>
    </location>
</feature>
<feature type="compositionally biased region" description="Low complexity" evidence="12">
    <location>
        <begin position="454"/>
        <end position="463"/>
    </location>
</feature>
<dbReference type="InterPro" id="IPR015010">
    <property type="entry name" value="TERF2IP_Myb"/>
</dbReference>
<protein>
    <recommendedName>
        <fullName evidence="4">Telomeric repeat-binding factor 2-interacting protein 1</fullName>
    </recommendedName>
    <alternativeName>
        <fullName evidence="11">Repressor/activator protein 1 homolog</fullName>
    </alternativeName>
</protein>
<feature type="compositionally biased region" description="Basic and acidic residues" evidence="12">
    <location>
        <begin position="211"/>
        <end position="227"/>
    </location>
</feature>
<dbReference type="GO" id="GO:0010833">
    <property type="term" value="P:telomere maintenance via telomere lengthening"/>
    <property type="evidence" value="ECO:0007669"/>
    <property type="project" value="TreeGrafter"/>
</dbReference>
<evidence type="ECO:0000256" key="8">
    <source>
        <dbReference type="ARBA" id="ARBA00023159"/>
    </source>
</evidence>
<feature type="compositionally biased region" description="Basic and acidic residues" evidence="12">
    <location>
        <begin position="383"/>
        <end position="397"/>
    </location>
</feature>
<dbReference type="PANTHER" id="PTHR16466">
    <property type="entry name" value="TELOMERE REPEAT-BINDING FACTOR 2-INTERACTING PROTEIN 1"/>
    <property type="match status" value="1"/>
</dbReference>
<feature type="domain" description="TERF2-interacting telomeric protein 1 Myb" evidence="13">
    <location>
        <begin position="119"/>
        <end position="176"/>
    </location>
</feature>
<dbReference type="InterPro" id="IPR009057">
    <property type="entry name" value="Homeodomain-like_sf"/>
</dbReference>
<sequence length="1158" mass="127816">MATARTVITGSNGDAPALGTVFDGLSFFLVQRVPARPRFIADIEANGGRVVKLESQADYIIADHARKDAPGGSYSYTLIEDAIRNGEMPDPAEHIAGRSVGEVRPVGSGAPAKKTRNKFTAEEDRILWQWVERCKAEGASIKGNDLYKKLEVLHPEHTYQAWRDHYLKKLMDRPPPGAQVTVSANPPPSPPEDTAETEEQAKSNPRHSKRKVELETHDDKPELHQEEPVDFNEEDFALLLENAGDIETLIPGTYGEAWEAWARSRETHSATAWRSFYENNVRPIYLKELDKERDAEDRHSAGRKEPAETPSKRKRGLSSSPVEPGSRSKRRRAESSGPPDPNPEQGPEELRAAEMQPRVEDEAIVDDLPIPSATSNSRNAEGAAHEETMSTDHDPQDPRSQFDGAAELPRQSEGHPVIAQSTGGNIRSDQFLTSEANRAAESQLLGRIADAASAAGDMTASDSIRTPQGEDALQDNVQTSEGNLQADVQMHDEQSADSAAQPNMGAAEPATDATKQQASDGSRPGAPEKMLETLQRINQQQSSRDDPPDAERMQRVQPDWTEAEDEVVLRGTGQNWNAKKVIDNLPAGSMRTVSAVRARRSILVEEQRDDHVLYSQNQPENAYSAWSKPEDDVVLKGMRLHWEARRIFDNLPHATNRTTTDVRNRRAILRNKYGDKLLLVNSDDESSSSGESQLNKDDQGEGEEEEDVVPLANVPAAPAITSAKMDSSAIPTSQRLTAANLAQHYKTYQPRGADLEEEDDEKDQFEYIRSLQGILGTTQGAEVLEFEKEDDVAAQDEIDDPEGGAFDGELPMSSDQEIQDVFEDGLKWPASPEQRQKQPEGLERRFETQVSYPKLPQQSQESDLQFSSQPLLSQLHQIHPPHGGEQLRVQDPSYPQEDALNEIAADEEGGLLAQGDEEGDVEDGFDEFIDLSIPEPQGGWEDEPDQQVAQDAGAAGQDQAEPIEITSSSSESSSYHGSEDGDRTLTQSHAHAVETQDILNAETQAPDLSMLLPPDIEDDMGEEEDFGEPRPRPRQQRVSSGGSGLFVSQQESEPGPESQTSTPDLDAWIATMEVRGFKTSDVIRALKCTSMDPDLAELILREEKAGMGFPKDVPGIWSEDEDRVLEGGNAIAIKALVKKHGWDGYDARREFLEEYRAE</sequence>
<feature type="compositionally biased region" description="Low complexity" evidence="12">
    <location>
        <begin position="867"/>
        <end position="881"/>
    </location>
</feature>
<evidence type="ECO:0000256" key="5">
    <source>
        <dbReference type="ARBA" id="ARBA00022454"/>
    </source>
</evidence>
<feature type="compositionally biased region" description="Acidic residues" evidence="12">
    <location>
        <begin position="1015"/>
        <end position="1026"/>
    </location>
</feature>
<evidence type="ECO:0000259" key="15">
    <source>
        <dbReference type="Pfam" id="PF16589"/>
    </source>
</evidence>
<keyword evidence="7" id="KW-0805">Transcription regulation</keyword>
<dbReference type="InterPro" id="IPR038104">
    <property type="entry name" value="Rap1_C_sf"/>
</dbReference>
<reference evidence="16" key="1">
    <citation type="submission" date="2023-11" db="EMBL/GenBank/DDBJ databases">
        <authorList>
            <person name="Alioto T."/>
            <person name="Alioto T."/>
            <person name="Gomez Garrido J."/>
        </authorList>
    </citation>
    <scope>NUCLEOTIDE SEQUENCE</scope>
</reference>
<dbReference type="Pfam" id="PF16589">
    <property type="entry name" value="BRCT_2"/>
    <property type="match status" value="1"/>
</dbReference>
<dbReference type="AlphaFoldDB" id="A0AAI8YXT9"/>
<comment type="subcellular location">
    <subcellularLocation>
        <location evidence="2">Chromosome</location>
        <location evidence="2">Telomere</location>
    </subcellularLocation>
    <subcellularLocation>
        <location evidence="1">Nucleus</location>
    </subcellularLocation>
</comment>
<evidence type="ECO:0000256" key="11">
    <source>
        <dbReference type="ARBA" id="ARBA00032471"/>
    </source>
</evidence>